<feature type="transmembrane region" description="Helical" evidence="6">
    <location>
        <begin position="70"/>
        <end position="88"/>
    </location>
</feature>
<name>A0A543FSI2_9PSEU</name>
<dbReference type="GO" id="GO:0022857">
    <property type="term" value="F:transmembrane transporter activity"/>
    <property type="evidence" value="ECO:0007669"/>
    <property type="project" value="InterPro"/>
</dbReference>
<dbReference type="PANTHER" id="PTHR42718:SF9">
    <property type="entry name" value="MAJOR FACILITATOR SUPERFAMILY MULTIDRUG TRANSPORTER MFSC"/>
    <property type="match status" value="1"/>
</dbReference>
<evidence type="ECO:0000256" key="6">
    <source>
        <dbReference type="SAM" id="Phobius"/>
    </source>
</evidence>
<sequence length="486" mass="48809">MFPAAATWRELMVQVTSVARPSGVAEDRWSGRLVGWLVILVGANLLADLVIVAPLLALPDMMRHFQTDQAAWLNSSAMLAGAMWAPLLGRNADIHGKRRILVVTMLVTLAGSLICLVAPNVVVFVLGRFLQGAAMGAVLLTVAITRQVCTPRVGMAAVGVVTTGASVLGIPALFLLNPAIDAFGYRSVFVVAIALAIVCAVTVRLFIPEPPIRSGGSVDLVGALLLGSGLVAVLGSVSMAPDLGLANPGLLAALVGGVIALAAGVRHVLRVPEPIVDLRGHSGSLALTLGAVALTAGSIQSMLQLKSLVAEVPPELGLGYGLGGGDVVLALFMLSAVGIMIGGPVSGVLASRIGPARTLLAGIAVGLLATFGMLVGISVLPIGLVCATLLGVAAGAGIASSFNLATVMTPPENHGAIGSLVAVVLCVGSVVLNFVGVMLLNATATDTLVAGVAANSLAGVQLYILMGGAALVAAAVLATALVRRRG</sequence>
<keyword evidence="9" id="KW-1185">Reference proteome</keyword>
<dbReference type="InterPro" id="IPR020846">
    <property type="entry name" value="MFS_dom"/>
</dbReference>
<evidence type="ECO:0000256" key="2">
    <source>
        <dbReference type="ARBA" id="ARBA00022448"/>
    </source>
</evidence>
<feature type="transmembrane region" description="Helical" evidence="6">
    <location>
        <begin position="382"/>
        <end position="405"/>
    </location>
</feature>
<feature type="domain" description="Major facilitator superfamily (MFS) profile" evidence="7">
    <location>
        <begin position="34"/>
        <end position="485"/>
    </location>
</feature>
<evidence type="ECO:0000256" key="1">
    <source>
        <dbReference type="ARBA" id="ARBA00004651"/>
    </source>
</evidence>
<reference evidence="8 9" key="1">
    <citation type="submission" date="2019-06" db="EMBL/GenBank/DDBJ databases">
        <title>Sequencing the genomes of 1000 actinobacteria strains.</title>
        <authorList>
            <person name="Klenk H.-P."/>
        </authorList>
    </citation>
    <scope>NUCLEOTIDE SEQUENCE [LARGE SCALE GENOMIC DNA]</scope>
    <source>
        <strain evidence="8 9">DSM 45511</strain>
    </source>
</reference>
<feature type="transmembrane region" description="Helical" evidence="6">
    <location>
        <begin position="460"/>
        <end position="482"/>
    </location>
</feature>
<dbReference type="EMBL" id="VFPH01000002">
    <property type="protein sequence ID" value="TQM36790.1"/>
    <property type="molecule type" value="Genomic_DNA"/>
</dbReference>
<feature type="transmembrane region" description="Helical" evidence="6">
    <location>
        <begin position="188"/>
        <end position="207"/>
    </location>
</feature>
<evidence type="ECO:0000256" key="3">
    <source>
        <dbReference type="ARBA" id="ARBA00022692"/>
    </source>
</evidence>
<accession>A0A543FSI2</accession>
<comment type="subcellular location">
    <subcellularLocation>
        <location evidence="1">Cell membrane</location>
        <topology evidence="1">Multi-pass membrane protein</topology>
    </subcellularLocation>
</comment>
<keyword evidence="4 6" id="KW-1133">Transmembrane helix</keyword>
<feature type="transmembrane region" description="Helical" evidence="6">
    <location>
        <begin position="327"/>
        <end position="351"/>
    </location>
</feature>
<feature type="transmembrane region" description="Helical" evidence="6">
    <location>
        <begin position="358"/>
        <end position="376"/>
    </location>
</feature>
<dbReference type="InterPro" id="IPR011701">
    <property type="entry name" value="MFS"/>
</dbReference>
<feature type="transmembrane region" description="Helical" evidence="6">
    <location>
        <begin position="285"/>
        <end position="307"/>
    </location>
</feature>
<feature type="transmembrane region" description="Helical" evidence="6">
    <location>
        <begin position="33"/>
        <end position="58"/>
    </location>
</feature>
<keyword evidence="3 6" id="KW-0812">Transmembrane</keyword>
<feature type="transmembrane region" description="Helical" evidence="6">
    <location>
        <begin position="219"/>
        <end position="239"/>
    </location>
</feature>
<dbReference type="Gene3D" id="1.20.1250.20">
    <property type="entry name" value="MFS general substrate transporter like domains"/>
    <property type="match status" value="2"/>
</dbReference>
<feature type="transmembrane region" description="Helical" evidence="6">
    <location>
        <begin position="100"/>
        <end position="119"/>
    </location>
</feature>
<evidence type="ECO:0000313" key="9">
    <source>
        <dbReference type="Proteomes" id="UP000319818"/>
    </source>
</evidence>
<feature type="transmembrane region" description="Helical" evidence="6">
    <location>
        <begin position="156"/>
        <end position="176"/>
    </location>
</feature>
<dbReference type="AlphaFoldDB" id="A0A543FSI2"/>
<keyword evidence="2" id="KW-0813">Transport</keyword>
<protein>
    <submittedName>
        <fullName evidence="8">MFS transporter</fullName>
    </submittedName>
</protein>
<feature type="transmembrane region" description="Helical" evidence="6">
    <location>
        <begin position="125"/>
        <end position="144"/>
    </location>
</feature>
<keyword evidence="5 6" id="KW-0472">Membrane</keyword>
<dbReference type="PANTHER" id="PTHR42718">
    <property type="entry name" value="MAJOR FACILITATOR SUPERFAMILY MULTIDRUG TRANSPORTER MFSC"/>
    <property type="match status" value="1"/>
</dbReference>
<dbReference type="PROSITE" id="PS50850">
    <property type="entry name" value="MFS"/>
    <property type="match status" value="1"/>
</dbReference>
<dbReference type="GO" id="GO:0005886">
    <property type="term" value="C:plasma membrane"/>
    <property type="evidence" value="ECO:0007669"/>
    <property type="project" value="UniProtKB-SubCell"/>
</dbReference>
<feature type="transmembrane region" description="Helical" evidence="6">
    <location>
        <begin position="417"/>
        <end position="440"/>
    </location>
</feature>
<organism evidence="8 9">
    <name type="scientific">Pseudonocardia cypriaca</name>
    <dbReference type="NCBI Taxonomy" id="882449"/>
    <lineage>
        <taxon>Bacteria</taxon>
        <taxon>Bacillati</taxon>
        <taxon>Actinomycetota</taxon>
        <taxon>Actinomycetes</taxon>
        <taxon>Pseudonocardiales</taxon>
        <taxon>Pseudonocardiaceae</taxon>
        <taxon>Pseudonocardia</taxon>
    </lineage>
</organism>
<evidence type="ECO:0000256" key="5">
    <source>
        <dbReference type="ARBA" id="ARBA00023136"/>
    </source>
</evidence>
<dbReference type="SUPFAM" id="SSF103473">
    <property type="entry name" value="MFS general substrate transporter"/>
    <property type="match status" value="1"/>
</dbReference>
<proteinExistence type="predicted"/>
<comment type="caution">
    <text evidence="8">The sequence shown here is derived from an EMBL/GenBank/DDBJ whole genome shotgun (WGS) entry which is preliminary data.</text>
</comment>
<gene>
    <name evidence="8" type="ORF">FB388_3976</name>
</gene>
<evidence type="ECO:0000256" key="4">
    <source>
        <dbReference type="ARBA" id="ARBA00022989"/>
    </source>
</evidence>
<evidence type="ECO:0000259" key="7">
    <source>
        <dbReference type="PROSITE" id="PS50850"/>
    </source>
</evidence>
<dbReference type="InterPro" id="IPR036259">
    <property type="entry name" value="MFS_trans_sf"/>
</dbReference>
<feature type="transmembrane region" description="Helical" evidence="6">
    <location>
        <begin position="245"/>
        <end position="265"/>
    </location>
</feature>
<evidence type="ECO:0000313" key="8">
    <source>
        <dbReference type="EMBL" id="TQM36790.1"/>
    </source>
</evidence>
<dbReference type="Pfam" id="PF07690">
    <property type="entry name" value="MFS_1"/>
    <property type="match status" value="1"/>
</dbReference>
<dbReference type="Proteomes" id="UP000319818">
    <property type="component" value="Unassembled WGS sequence"/>
</dbReference>